<evidence type="ECO:0000313" key="9">
    <source>
        <dbReference type="Proteomes" id="UP000008144"/>
    </source>
</evidence>
<protein>
    <recommendedName>
        <fullName evidence="6">Anoctamin</fullName>
    </recommendedName>
</protein>
<proteinExistence type="inferred from homology"/>
<dbReference type="InterPro" id="IPR007632">
    <property type="entry name" value="Anoctamin"/>
</dbReference>
<name>F6XJF3_CIOIN</name>
<dbReference type="STRING" id="7719.ENSCINP00000007396"/>
<evidence type="ECO:0000256" key="2">
    <source>
        <dbReference type="ARBA" id="ARBA00009671"/>
    </source>
</evidence>
<feature type="domain" description="Anoctamin transmembrane" evidence="7">
    <location>
        <begin position="192"/>
        <end position="627"/>
    </location>
</feature>
<evidence type="ECO:0000256" key="5">
    <source>
        <dbReference type="ARBA" id="ARBA00023136"/>
    </source>
</evidence>
<organism evidence="8 9">
    <name type="scientific">Ciona intestinalis</name>
    <name type="common">Transparent sea squirt</name>
    <name type="synonym">Ascidia intestinalis</name>
    <dbReference type="NCBI Taxonomy" id="7719"/>
    <lineage>
        <taxon>Eukaryota</taxon>
        <taxon>Metazoa</taxon>
        <taxon>Chordata</taxon>
        <taxon>Tunicata</taxon>
        <taxon>Ascidiacea</taxon>
        <taxon>Phlebobranchia</taxon>
        <taxon>Cionidae</taxon>
        <taxon>Ciona</taxon>
    </lineage>
</organism>
<reference evidence="8" key="4">
    <citation type="submission" date="2025-09" db="UniProtKB">
        <authorList>
            <consortium name="Ensembl"/>
        </authorList>
    </citation>
    <scope>IDENTIFICATION</scope>
</reference>
<comment type="similarity">
    <text evidence="2 6">Belongs to the anoctamin family.</text>
</comment>
<reference evidence="8" key="3">
    <citation type="submission" date="2025-08" db="UniProtKB">
        <authorList>
            <consortium name="Ensembl"/>
        </authorList>
    </citation>
    <scope>IDENTIFICATION</scope>
</reference>
<comment type="subcellular location">
    <subcellularLocation>
        <location evidence="1 6">Membrane</location>
        <topology evidence="1 6">Multi-pass membrane protein</topology>
    </subcellularLocation>
</comment>
<dbReference type="FunCoup" id="F6XJF3">
    <property type="interactions" value="26"/>
</dbReference>
<evidence type="ECO:0000313" key="8">
    <source>
        <dbReference type="Ensembl" id="ENSCINP00000007396.3"/>
    </source>
</evidence>
<dbReference type="GO" id="GO:1902476">
    <property type="term" value="P:chloride transmembrane transport"/>
    <property type="evidence" value="ECO:0000318"/>
    <property type="project" value="GO_Central"/>
</dbReference>
<keyword evidence="4 6" id="KW-1133">Transmembrane helix</keyword>
<comment type="caution">
    <text evidence="6">Lacks conserved residue(s) required for the propagation of feature annotation.</text>
</comment>
<feature type="transmembrane region" description="Helical" evidence="6">
    <location>
        <begin position="541"/>
        <end position="570"/>
    </location>
</feature>
<feature type="transmembrane region" description="Helical" evidence="6">
    <location>
        <begin position="497"/>
        <end position="520"/>
    </location>
</feature>
<dbReference type="AlphaFoldDB" id="F6XJF3"/>
<keyword evidence="5 6" id="KW-0472">Membrane</keyword>
<feature type="transmembrane region" description="Helical" evidence="6">
    <location>
        <begin position="240"/>
        <end position="258"/>
    </location>
</feature>
<dbReference type="Ensembl" id="ENSCINT00000007396.3">
    <property type="protein sequence ID" value="ENSCINP00000007396.3"/>
    <property type="gene ID" value="ENSCING00000003592.3"/>
</dbReference>
<feature type="transmembrane region" description="Helical" evidence="6">
    <location>
        <begin position="202"/>
        <end position="228"/>
    </location>
</feature>
<dbReference type="EMBL" id="EAAA01001753">
    <property type="status" value="NOT_ANNOTATED_CDS"/>
    <property type="molecule type" value="Genomic_DNA"/>
</dbReference>
<keyword evidence="3 6" id="KW-0812">Transmembrane</keyword>
<dbReference type="GeneTree" id="ENSGT00940000157537"/>
<evidence type="ECO:0000256" key="6">
    <source>
        <dbReference type="RuleBase" id="RU280814"/>
    </source>
</evidence>
<feature type="transmembrane region" description="Helical" evidence="6">
    <location>
        <begin position="312"/>
        <end position="335"/>
    </location>
</feature>
<accession>F6XJF3</accession>
<feature type="transmembrane region" description="Helical" evidence="6">
    <location>
        <begin position="590"/>
        <end position="610"/>
    </location>
</feature>
<dbReference type="InterPro" id="IPR049452">
    <property type="entry name" value="Anoctamin_TM"/>
</dbReference>
<feature type="transmembrane region" description="Helical" evidence="6">
    <location>
        <begin position="398"/>
        <end position="421"/>
    </location>
</feature>
<evidence type="ECO:0000256" key="1">
    <source>
        <dbReference type="ARBA" id="ARBA00004141"/>
    </source>
</evidence>
<dbReference type="PANTHER" id="PTHR12308:SF74">
    <property type="entry name" value="ANOCTAMIN"/>
    <property type="match status" value="1"/>
</dbReference>
<reference evidence="9" key="1">
    <citation type="journal article" date="2002" name="Science">
        <title>The draft genome of Ciona intestinalis: insights into chordate and vertebrate origins.</title>
        <authorList>
            <person name="Dehal P."/>
            <person name="Satou Y."/>
            <person name="Campbell R.K."/>
            <person name="Chapman J."/>
            <person name="Degnan B."/>
            <person name="De Tomaso A."/>
            <person name="Davidson B."/>
            <person name="Di Gregorio A."/>
            <person name="Gelpke M."/>
            <person name="Goodstein D.M."/>
            <person name="Harafuji N."/>
            <person name="Hastings K.E."/>
            <person name="Ho I."/>
            <person name="Hotta K."/>
            <person name="Huang W."/>
            <person name="Kawashima T."/>
            <person name="Lemaire P."/>
            <person name="Martinez D."/>
            <person name="Meinertzhagen I.A."/>
            <person name="Necula S."/>
            <person name="Nonaka M."/>
            <person name="Putnam N."/>
            <person name="Rash S."/>
            <person name="Saiga H."/>
            <person name="Satake M."/>
            <person name="Terry A."/>
            <person name="Yamada L."/>
            <person name="Wang H.G."/>
            <person name="Awazu S."/>
            <person name="Azumi K."/>
            <person name="Boore J."/>
            <person name="Branno M."/>
            <person name="Chin-Bow S."/>
            <person name="DeSantis R."/>
            <person name="Doyle S."/>
            <person name="Francino P."/>
            <person name="Keys D.N."/>
            <person name="Haga S."/>
            <person name="Hayashi H."/>
            <person name="Hino K."/>
            <person name="Imai K.S."/>
            <person name="Inaba K."/>
            <person name="Kano S."/>
            <person name="Kobayashi K."/>
            <person name="Kobayashi M."/>
            <person name="Lee B.I."/>
            <person name="Makabe K.W."/>
            <person name="Manohar C."/>
            <person name="Matassi G."/>
            <person name="Medina M."/>
            <person name="Mochizuki Y."/>
            <person name="Mount S."/>
            <person name="Morishita T."/>
            <person name="Miura S."/>
            <person name="Nakayama A."/>
            <person name="Nishizaka S."/>
            <person name="Nomoto H."/>
            <person name="Ohta F."/>
            <person name="Oishi K."/>
            <person name="Rigoutsos I."/>
            <person name="Sano M."/>
            <person name="Sasaki A."/>
            <person name="Sasakura Y."/>
            <person name="Shoguchi E."/>
            <person name="Shin-i T."/>
            <person name="Spagnuolo A."/>
            <person name="Stainier D."/>
            <person name="Suzuki M.M."/>
            <person name="Tassy O."/>
            <person name="Takatori N."/>
            <person name="Tokuoka M."/>
            <person name="Yagi K."/>
            <person name="Yoshizaki F."/>
            <person name="Wada S."/>
            <person name="Zhang C."/>
            <person name="Hyatt P.D."/>
            <person name="Larimer F."/>
            <person name="Detter C."/>
            <person name="Doggett N."/>
            <person name="Glavina T."/>
            <person name="Hawkins T."/>
            <person name="Richardson P."/>
            <person name="Lucas S."/>
            <person name="Kohara Y."/>
            <person name="Levine M."/>
            <person name="Satoh N."/>
            <person name="Rokhsar D.S."/>
        </authorList>
    </citation>
    <scope>NUCLEOTIDE SEQUENCE [LARGE SCALE GENOMIC DNA]</scope>
</reference>
<dbReference type="GO" id="GO:0005886">
    <property type="term" value="C:plasma membrane"/>
    <property type="evidence" value="ECO:0000318"/>
    <property type="project" value="GO_Central"/>
</dbReference>
<evidence type="ECO:0000256" key="3">
    <source>
        <dbReference type="ARBA" id="ARBA00022692"/>
    </source>
</evidence>
<dbReference type="Proteomes" id="UP000008144">
    <property type="component" value="Chromosome 3"/>
</dbReference>
<dbReference type="PANTHER" id="PTHR12308">
    <property type="entry name" value="ANOCTAMIN"/>
    <property type="match status" value="1"/>
</dbReference>
<evidence type="ECO:0000256" key="4">
    <source>
        <dbReference type="ARBA" id="ARBA00022989"/>
    </source>
</evidence>
<sequence length="676" mass="79050">YPLRAMEPETTEYTRQPCVVVRLRPKIANEAVLWLVKRIQDNKVDNGCQLDVDVTELNGAKVLYISASKYRLLHGAEAIGLKKEYKDGTLREFCFTDRANFKHQKDDDFLSESEQHQIVKVELDGLRAIDEKHIPSYENIKLYPGKSIFRRMVSNHLVTDNFPLHDRPTLHKLRWLWYKTLDLNLQQPLDHVRSYFGDSISIYFAFLNFYTLALVPLVVLGLLHWGLGLRSDIGGRVDDNWVLSVIHVLWAAAFLEMWKRKSTEYSYKWGTLVFIRKVWEEPRTGYRGPLGLNEVTQRQEPTYPSWKRNIRVYLITCPVVLLCVALAVCLMFYYFSWEIYLTSMYRHEPGIISSLIKNAPSIVYSILVLMGNSLYRKLAEFLTDQENHRLESTYQNHLITKILVFDFSNNFLALFYIAFIYDDMPMLRQTLRNLFLVHMIVSQAIESLLPYWQFKYRSSVYRSTLNRGNTGPTTHDQTCLELQRDTYEGTFDDYLELWLQFGYVVLFSCVYPPAAIFALINNIIEMKSDAFKICNVYRRPFVYQTTGIGTWKVAFQALSYLAVVSNLALVFHTPRFIEWIYKIFPDATTLSIFTAFVVLEHLLLGIRWLISYTVPAMPLWVKIETRKMQHYSLQALKRQRSRMLLPAQIVQKNLEVLAAISKPSTIKEEHELLVTD</sequence>
<dbReference type="Pfam" id="PF04547">
    <property type="entry name" value="Anoctamin"/>
    <property type="match status" value="1"/>
</dbReference>
<dbReference type="HOGENOM" id="CLU_006685_2_3_1"/>
<evidence type="ECO:0000259" key="7">
    <source>
        <dbReference type="Pfam" id="PF04547"/>
    </source>
</evidence>
<keyword evidence="9" id="KW-1185">Reference proteome</keyword>
<dbReference type="InParanoid" id="F6XJF3"/>
<dbReference type="GO" id="GO:0005254">
    <property type="term" value="F:chloride channel activity"/>
    <property type="evidence" value="ECO:0000318"/>
    <property type="project" value="GO_Central"/>
</dbReference>
<reference evidence="8" key="2">
    <citation type="journal article" date="2008" name="Genome Biol.">
        <title>Improved genome assembly and evidence-based global gene model set for the chordate Ciona intestinalis: new insight into intron and operon populations.</title>
        <authorList>
            <person name="Satou Y."/>
            <person name="Mineta K."/>
            <person name="Ogasawara M."/>
            <person name="Sasakura Y."/>
            <person name="Shoguchi E."/>
            <person name="Ueno K."/>
            <person name="Yamada L."/>
            <person name="Matsumoto J."/>
            <person name="Wasserscheid J."/>
            <person name="Dewar K."/>
            <person name="Wiley G.B."/>
            <person name="Macmil S.L."/>
            <person name="Roe B.A."/>
            <person name="Zeller R.W."/>
            <person name="Hastings K.E."/>
            <person name="Lemaire P."/>
            <person name="Lindquist E."/>
            <person name="Endo T."/>
            <person name="Hotta K."/>
            <person name="Inaba K."/>
        </authorList>
    </citation>
    <scope>NUCLEOTIDE SEQUENCE [LARGE SCALE GENOMIC DNA]</scope>
    <source>
        <strain evidence="8">wild type</strain>
    </source>
</reference>
<dbReference type="OMA" id="YENHRTA"/>